<keyword evidence="4" id="KW-1185">Reference proteome</keyword>
<sequence length="410" mass="46750">MTRLENHTFRYAIINDNFTIESQNYNDHYAFLTSGRYNSDRFYEIIIDTGASKHSTAGFQQFQAYQRIKPSLINKTKAGTVTVQFGIGKSTSIGSTLVDTPIGTIEFHILPVDTPFLLSLSDMDKLGIYYDNTKNLLVSPNSKFPVSRRFGHAFLIWGIFLESLISSSFYSNPCFLNETELRRLHRRFGHPSAERLYNLLSKSGHNDVPREYINQINKFCDHCQKHRGPPQRFKFKLQDDSAQFNHSIIVDVMYIDNHPVLHVVDEATNFQAARWLQNISSKHTWDAIRACWIDVYIGPPDYIVTDAGSNFTGKEFHQCATSMAVCVKNIPVEAHWSIGLVERYHALLRRSYEIIYQELKGESLSRDNILQMAVKSINDTAGPNGLIPTLLVFGAFPRMTQLDPPALSII</sequence>
<dbReference type="Proteomes" id="UP000030854">
    <property type="component" value="Unassembled WGS sequence"/>
</dbReference>
<evidence type="ECO:0000313" key="3">
    <source>
        <dbReference type="EMBL" id="KHJ34544.1"/>
    </source>
</evidence>
<evidence type="ECO:0000313" key="4">
    <source>
        <dbReference type="Proteomes" id="UP000030854"/>
    </source>
</evidence>
<dbReference type="GO" id="GO:0003723">
    <property type="term" value="F:RNA binding"/>
    <property type="evidence" value="ECO:0007669"/>
    <property type="project" value="UniProtKB-KW"/>
</dbReference>
<protein>
    <recommendedName>
        <fullName evidence="2">Integrase catalytic domain-containing protein</fullName>
    </recommendedName>
</protein>
<organism evidence="3 4">
    <name type="scientific">Uncinula necator</name>
    <name type="common">Grape powdery mildew</name>
    <dbReference type="NCBI Taxonomy" id="52586"/>
    <lineage>
        <taxon>Eukaryota</taxon>
        <taxon>Fungi</taxon>
        <taxon>Dikarya</taxon>
        <taxon>Ascomycota</taxon>
        <taxon>Pezizomycotina</taxon>
        <taxon>Leotiomycetes</taxon>
        <taxon>Erysiphales</taxon>
        <taxon>Erysiphaceae</taxon>
        <taxon>Erysiphe</taxon>
    </lineage>
</organism>
<dbReference type="EMBL" id="JNVN01000823">
    <property type="protein sequence ID" value="KHJ34544.1"/>
    <property type="molecule type" value="Genomic_DNA"/>
</dbReference>
<evidence type="ECO:0000256" key="1">
    <source>
        <dbReference type="ARBA" id="ARBA00022884"/>
    </source>
</evidence>
<dbReference type="InterPro" id="IPR012337">
    <property type="entry name" value="RNaseH-like_sf"/>
</dbReference>
<keyword evidence="1" id="KW-0694">RNA-binding</keyword>
<dbReference type="InterPro" id="IPR036397">
    <property type="entry name" value="RNaseH_sf"/>
</dbReference>
<dbReference type="HOGENOM" id="CLU_055871_0_0_1"/>
<proteinExistence type="predicted"/>
<dbReference type="GO" id="GO:0015074">
    <property type="term" value="P:DNA integration"/>
    <property type="evidence" value="ECO:0007669"/>
    <property type="project" value="InterPro"/>
</dbReference>
<evidence type="ECO:0000259" key="2">
    <source>
        <dbReference type="PROSITE" id="PS50994"/>
    </source>
</evidence>
<accession>A0A0B1PCZ8</accession>
<reference evidence="3 4" key="1">
    <citation type="journal article" date="2014" name="BMC Genomics">
        <title>Adaptive genomic structural variation in the grape powdery mildew pathogen, Erysiphe necator.</title>
        <authorList>
            <person name="Jones L."/>
            <person name="Riaz S."/>
            <person name="Morales-Cruz A."/>
            <person name="Amrine K.C."/>
            <person name="McGuire B."/>
            <person name="Gubler W.D."/>
            <person name="Walker M.A."/>
            <person name="Cantu D."/>
        </authorList>
    </citation>
    <scope>NUCLEOTIDE SEQUENCE [LARGE SCALE GENOMIC DNA]</scope>
    <source>
        <strain evidence="4">c</strain>
    </source>
</reference>
<comment type="caution">
    <text evidence="3">The sequence shown here is derived from an EMBL/GenBank/DDBJ whole genome shotgun (WGS) entry which is preliminary data.</text>
</comment>
<name>A0A0B1PCZ8_UNCNE</name>
<dbReference type="SUPFAM" id="SSF53098">
    <property type="entry name" value="Ribonuclease H-like"/>
    <property type="match status" value="1"/>
</dbReference>
<dbReference type="OMA" id="ISSKHTW"/>
<feature type="domain" description="Integrase catalytic" evidence="2">
    <location>
        <begin position="239"/>
        <end position="405"/>
    </location>
</feature>
<dbReference type="Gene3D" id="3.30.420.10">
    <property type="entry name" value="Ribonuclease H-like superfamily/Ribonuclease H"/>
    <property type="match status" value="1"/>
</dbReference>
<dbReference type="InterPro" id="IPR001584">
    <property type="entry name" value="Integrase_cat-core"/>
</dbReference>
<dbReference type="GO" id="GO:0005634">
    <property type="term" value="C:nucleus"/>
    <property type="evidence" value="ECO:0007669"/>
    <property type="project" value="UniProtKB-ARBA"/>
</dbReference>
<dbReference type="STRING" id="52586.A0A0B1PCZ8"/>
<dbReference type="AlphaFoldDB" id="A0A0B1PCZ8"/>
<gene>
    <name evidence="3" type="ORF">EV44_g3661</name>
</gene>
<dbReference type="PROSITE" id="PS50994">
    <property type="entry name" value="INTEGRASE"/>
    <property type="match status" value="1"/>
</dbReference>